<feature type="region of interest" description="Disordered" evidence="6">
    <location>
        <begin position="1"/>
        <end position="37"/>
    </location>
</feature>
<sequence length="1289" mass="139132">MDTVRRSLRVGRSKLGTEPVSRSTPAIEPKKTGRQLSGKKVLIDVTNTCDSESNRSRGTRVASKQGECNELGNRSALKPAVDLQMPSITKNKKKVTSSKTVSSSSSLSESKTTTLAATAKDPYVKAVQVRKIQEKEAVVGSKSGPTSIPHEVVNPIATLKENLEKPNRVRKAKDPRIPGDNKSLSTSNSLDASKTISVVVTPKDPVVKVCRSRKIKGSVELQSNSGITHVSDGVSIVFQGTGTVKQNTIGPSCQRLAQVGSTQITDEDIGAVKEKIVCDEQSSISHEQQHRKRIPRSTGKSSGLGEAHSEAKTTFVKPKRVYMSSKGLDATSSNGKKMALPLKGKKIMGRKAPAKIIDMQAPSSLVTGFNDSRINIAMSGRDTNCIIESFRKVSLKVSNENQGSANRSTTEDGLVTPRVGASDKWKNSRTATPKSDYKHLLGSGGKSAQKNNRSTVRLESSGVIMSASTELIVNNVLVGKPALKKRTKKNIVMLSGKTAEGAVGGEDACPAGGQGQGEANSRVLNEVPTGASKSTSVQQSFRRNATRGARKPVNYAEEDNLVTSKISSVSTGTSMLHSGQTSTKVGAPTVQQATRRGRRKVEAAVIAPTHSCIENPLRVDSEDLNSGVIAIPTTIVSSSEQENDRFKLKKYACENVPKDLSPAATTKSTIRVAESSIQLPSSIMTEKQCSSSVHTIDVEKLAPSLEDTARTPTRKFIHASRTPKAKIQDSPNLPTAGLSEQSAHITVATGAYATKSSSSGEVGIKSPSSKPPLKRGQKRGRRENKLGPNITLGQTSDLDRLLIDAAVDAKPNCFVHLRDVNAFISSDDLEKYNKEISGVHELYEQVDKGEVVAEDDPDQAVFEHEDQSCVNVSGKECNTLPFKPLASFDDADISKRLKDCCKTLGKPSPLQAHAIPFLLASRDLVAVSESHAGFVQVYGMPVIQHAVKKKKSYVRKRPSPLCLVLATSSDHARQITESLKETYGSLRVNIASAVENSENVSKMESVKPGVAILVSTPHCLQKMLEDGSCSLALVAFIVLDGADCMLNNGCEASLQVIFDQAPASQLVGVFSSTCASGLEQLVQNFVPNSDVVKIIVNKSVNITMDTQDPLPLEQDVHQIVEVIEESNRDTSLTSLLRSFQKGKKNRVLVYVLYKEEALHVEGLLQQRGWKVASVHGGIFEPDRNKAVFSFQNGSSSVLVATDVAARGLAIPNVDYVINYSFPYTLYDYARRLGQIGRTGQRGIMHTFFLPSNQARAKELVEVLREAKQDVPEGLLLFTSPAQKKPRTEY</sequence>
<feature type="compositionally biased region" description="Low complexity" evidence="6">
    <location>
        <begin position="97"/>
        <end position="114"/>
    </location>
</feature>
<dbReference type="GO" id="GO:0016787">
    <property type="term" value="F:hydrolase activity"/>
    <property type="evidence" value="ECO:0007669"/>
    <property type="project" value="UniProtKB-KW"/>
</dbReference>
<feature type="region of interest" description="Disordered" evidence="6">
    <location>
        <begin position="572"/>
        <end position="596"/>
    </location>
</feature>
<reference evidence="9 11" key="1">
    <citation type="journal article" date="2008" name="Science">
        <title>The Physcomitrella genome reveals evolutionary insights into the conquest of land by plants.</title>
        <authorList>
            <person name="Rensing S."/>
            <person name="Lang D."/>
            <person name="Zimmer A."/>
            <person name="Terry A."/>
            <person name="Salamov A."/>
            <person name="Shapiro H."/>
            <person name="Nishiyama T."/>
            <person name="Perroud P.-F."/>
            <person name="Lindquist E."/>
            <person name="Kamisugi Y."/>
            <person name="Tanahashi T."/>
            <person name="Sakakibara K."/>
            <person name="Fujita T."/>
            <person name="Oishi K."/>
            <person name="Shin-I T."/>
            <person name="Kuroki Y."/>
            <person name="Toyoda A."/>
            <person name="Suzuki Y."/>
            <person name="Hashimoto A."/>
            <person name="Yamaguchi K."/>
            <person name="Sugano A."/>
            <person name="Kohara Y."/>
            <person name="Fujiyama A."/>
            <person name="Anterola A."/>
            <person name="Aoki S."/>
            <person name="Ashton N."/>
            <person name="Barbazuk W.B."/>
            <person name="Barker E."/>
            <person name="Bennetzen J."/>
            <person name="Bezanilla M."/>
            <person name="Blankenship R."/>
            <person name="Cho S.H."/>
            <person name="Dutcher S."/>
            <person name="Estelle M."/>
            <person name="Fawcett J.A."/>
            <person name="Gundlach H."/>
            <person name="Hanada K."/>
            <person name="Heyl A."/>
            <person name="Hicks K.A."/>
            <person name="Hugh J."/>
            <person name="Lohr M."/>
            <person name="Mayer K."/>
            <person name="Melkozernov A."/>
            <person name="Murata T."/>
            <person name="Nelson D."/>
            <person name="Pils B."/>
            <person name="Prigge M."/>
            <person name="Reiss B."/>
            <person name="Renner T."/>
            <person name="Rombauts S."/>
            <person name="Rushton P."/>
            <person name="Sanderfoot A."/>
            <person name="Schween G."/>
            <person name="Shiu S.-H."/>
            <person name="Stueber K."/>
            <person name="Theodoulou F.L."/>
            <person name="Tu H."/>
            <person name="Van de Peer Y."/>
            <person name="Verrier P.J."/>
            <person name="Waters E."/>
            <person name="Wood A."/>
            <person name="Yang L."/>
            <person name="Cove D."/>
            <person name="Cuming A."/>
            <person name="Hasebe M."/>
            <person name="Lucas S."/>
            <person name="Mishler D.B."/>
            <person name="Reski R."/>
            <person name="Grigoriev I."/>
            <person name="Quatrano R.S."/>
            <person name="Boore J.L."/>
        </authorList>
    </citation>
    <scope>NUCLEOTIDE SEQUENCE [LARGE SCALE GENOMIC DNA]</scope>
    <source>
        <strain evidence="10 11">cv. Gransden 2004</strain>
    </source>
</reference>
<dbReference type="InterPro" id="IPR014001">
    <property type="entry name" value="Helicase_ATP-bd"/>
</dbReference>
<feature type="compositionally biased region" description="Polar residues" evidence="6">
    <location>
        <begin position="398"/>
        <end position="408"/>
    </location>
</feature>
<feature type="compositionally biased region" description="Basic residues" evidence="6">
    <location>
        <begin position="1"/>
        <end position="12"/>
    </location>
</feature>
<dbReference type="STRING" id="3218.A0A2K1IFL7"/>
<evidence type="ECO:0000256" key="3">
    <source>
        <dbReference type="ARBA" id="ARBA00022801"/>
    </source>
</evidence>
<feature type="compositionally biased region" description="Basic and acidic residues" evidence="6">
    <location>
        <begin position="164"/>
        <end position="179"/>
    </location>
</feature>
<dbReference type="Gramene" id="Pp3c24_5300V3.2">
    <property type="protein sequence ID" value="Pp3c24_5300V3.2"/>
    <property type="gene ID" value="Pp3c24_5300"/>
</dbReference>
<dbReference type="Pfam" id="PF00271">
    <property type="entry name" value="Helicase_C"/>
    <property type="match status" value="1"/>
</dbReference>
<reference evidence="9 11" key="2">
    <citation type="journal article" date="2018" name="Plant J.">
        <title>The Physcomitrella patens chromosome-scale assembly reveals moss genome structure and evolution.</title>
        <authorList>
            <person name="Lang D."/>
            <person name="Ullrich K.K."/>
            <person name="Murat F."/>
            <person name="Fuchs J."/>
            <person name="Jenkins J."/>
            <person name="Haas F.B."/>
            <person name="Piednoel M."/>
            <person name="Gundlach H."/>
            <person name="Van Bel M."/>
            <person name="Meyberg R."/>
            <person name="Vives C."/>
            <person name="Morata J."/>
            <person name="Symeonidi A."/>
            <person name="Hiss M."/>
            <person name="Muchero W."/>
            <person name="Kamisugi Y."/>
            <person name="Saleh O."/>
            <person name="Blanc G."/>
            <person name="Decker E.L."/>
            <person name="van Gessel N."/>
            <person name="Grimwood J."/>
            <person name="Hayes R.D."/>
            <person name="Graham S.W."/>
            <person name="Gunter L.E."/>
            <person name="McDaniel S.F."/>
            <person name="Hoernstein S.N.W."/>
            <person name="Larsson A."/>
            <person name="Li F.W."/>
            <person name="Perroud P.F."/>
            <person name="Phillips J."/>
            <person name="Ranjan P."/>
            <person name="Rokshar D.S."/>
            <person name="Rothfels C.J."/>
            <person name="Schneider L."/>
            <person name="Shu S."/>
            <person name="Stevenson D.W."/>
            <person name="Thummler F."/>
            <person name="Tillich M."/>
            <person name="Villarreal Aguilar J.C."/>
            <person name="Widiez T."/>
            <person name="Wong G.K."/>
            <person name="Wymore A."/>
            <person name="Zhang Y."/>
            <person name="Zimmer A.D."/>
            <person name="Quatrano R.S."/>
            <person name="Mayer K.F.X."/>
            <person name="Goodstein D."/>
            <person name="Casacuberta J.M."/>
            <person name="Vandepoele K."/>
            <person name="Reski R."/>
            <person name="Cuming A.C."/>
            <person name="Tuskan G.A."/>
            <person name="Maumus F."/>
            <person name="Salse J."/>
            <person name="Schmutz J."/>
            <person name="Rensing S.A."/>
        </authorList>
    </citation>
    <scope>NUCLEOTIDE SEQUENCE [LARGE SCALE GENOMIC DNA]</scope>
    <source>
        <strain evidence="10 11">cv. Gransden 2004</strain>
    </source>
</reference>
<keyword evidence="3" id="KW-0378">Hydrolase</keyword>
<feature type="compositionally biased region" description="Basic residues" evidence="6">
    <location>
        <begin position="772"/>
        <end position="782"/>
    </location>
</feature>
<dbReference type="PaxDb" id="3218-PP1S274_47V6.1"/>
<dbReference type="GO" id="GO:0005737">
    <property type="term" value="C:cytoplasm"/>
    <property type="evidence" value="ECO:0000318"/>
    <property type="project" value="GO_Central"/>
</dbReference>
<keyword evidence="2" id="KW-0547">Nucleotide-binding</keyword>
<dbReference type="GO" id="GO:0005524">
    <property type="term" value="F:ATP binding"/>
    <property type="evidence" value="ECO:0007669"/>
    <property type="project" value="UniProtKB-KW"/>
</dbReference>
<dbReference type="SUPFAM" id="SSF52540">
    <property type="entry name" value="P-loop containing nucleoside triphosphate hydrolases"/>
    <property type="match status" value="1"/>
</dbReference>
<dbReference type="RefSeq" id="XP_024364053.1">
    <property type="nucleotide sequence ID" value="XM_024508285.2"/>
</dbReference>
<keyword evidence="5" id="KW-0067">ATP-binding</keyword>
<organism evidence="9">
    <name type="scientific">Physcomitrium patens</name>
    <name type="common">Spreading-leaved earth moss</name>
    <name type="synonym">Physcomitrella patens</name>
    <dbReference type="NCBI Taxonomy" id="3218"/>
    <lineage>
        <taxon>Eukaryota</taxon>
        <taxon>Viridiplantae</taxon>
        <taxon>Streptophyta</taxon>
        <taxon>Embryophyta</taxon>
        <taxon>Bryophyta</taxon>
        <taxon>Bryophytina</taxon>
        <taxon>Bryopsida</taxon>
        <taxon>Funariidae</taxon>
        <taxon>Funariales</taxon>
        <taxon>Funariaceae</taxon>
        <taxon>Physcomitrium</taxon>
    </lineage>
</organism>
<evidence type="ECO:0000313" key="9">
    <source>
        <dbReference type="EMBL" id="PNR28072.1"/>
    </source>
</evidence>
<dbReference type="GO" id="GO:0005634">
    <property type="term" value="C:nucleus"/>
    <property type="evidence" value="ECO:0000318"/>
    <property type="project" value="GO_Central"/>
</dbReference>
<evidence type="ECO:0000256" key="2">
    <source>
        <dbReference type="ARBA" id="ARBA00022741"/>
    </source>
</evidence>
<feature type="compositionally biased region" description="Polar residues" evidence="6">
    <location>
        <begin position="531"/>
        <end position="543"/>
    </location>
</feature>
<dbReference type="EMBL" id="ABEU02000024">
    <property type="protein sequence ID" value="PNR28072.1"/>
    <property type="molecule type" value="Genomic_DNA"/>
</dbReference>
<feature type="region of interest" description="Disordered" evidence="6">
    <location>
        <begin position="398"/>
        <end position="454"/>
    </location>
</feature>
<feature type="compositionally biased region" description="Polar residues" evidence="6">
    <location>
        <begin position="729"/>
        <end position="738"/>
    </location>
</feature>
<evidence type="ECO:0000256" key="5">
    <source>
        <dbReference type="ARBA" id="ARBA00022840"/>
    </source>
</evidence>
<dbReference type="EC" id="3.6.4.13" evidence="1"/>
<dbReference type="RefSeq" id="XP_073387166.1">
    <property type="nucleotide sequence ID" value="XM_073531065.1"/>
</dbReference>
<dbReference type="SMART" id="SM00487">
    <property type="entry name" value="DEXDc"/>
    <property type="match status" value="1"/>
</dbReference>
<feature type="region of interest" description="Disordered" evidence="6">
    <location>
        <begin position="756"/>
        <end position="791"/>
    </location>
</feature>
<evidence type="ECO:0000256" key="6">
    <source>
        <dbReference type="SAM" id="MobiDB-lite"/>
    </source>
</evidence>
<dbReference type="CDD" id="cd18787">
    <property type="entry name" value="SF2_C_DEAD"/>
    <property type="match status" value="1"/>
</dbReference>
<feature type="domain" description="Helicase C-terminal" evidence="8">
    <location>
        <begin position="1115"/>
        <end position="1278"/>
    </location>
</feature>
<dbReference type="InterPro" id="IPR001650">
    <property type="entry name" value="Helicase_C-like"/>
</dbReference>
<feature type="region of interest" description="Disordered" evidence="6">
    <location>
        <begin position="527"/>
        <end position="550"/>
    </location>
</feature>
<proteinExistence type="predicted"/>
<dbReference type="Gene3D" id="3.40.50.300">
    <property type="entry name" value="P-loop containing nucleotide triphosphate hydrolases"/>
    <property type="match status" value="2"/>
</dbReference>
<reference evidence="10" key="3">
    <citation type="submission" date="2020-12" db="UniProtKB">
        <authorList>
            <consortium name="EnsemblPlants"/>
        </authorList>
    </citation>
    <scope>IDENTIFICATION</scope>
</reference>
<dbReference type="KEGG" id="ppp:112276708"/>
<dbReference type="EnsemblPlants" id="Pp3c24_5300V3.1">
    <property type="protein sequence ID" value="Pp3c24_5300V3.1"/>
    <property type="gene ID" value="Pp3c24_5300"/>
</dbReference>
<dbReference type="PROSITE" id="PS51192">
    <property type="entry name" value="HELICASE_ATP_BIND_1"/>
    <property type="match status" value="1"/>
</dbReference>
<feature type="region of interest" description="Disordered" evidence="6">
    <location>
        <begin position="281"/>
        <end position="311"/>
    </location>
</feature>
<dbReference type="GO" id="GO:1990904">
    <property type="term" value="C:ribonucleoprotein complex"/>
    <property type="evidence" value="ECO:0000318"/>
    <property type="project" value="GO_Central"/>
</dbReference>
<gene>
    <name evidence="10" type="primary">LOC112276708</name>
    <name evidence="9" type="ORF">PHYPA_028664</name>
</gene>
<feature type="compositionally biased region" description="Polar residues" evidence="6">
    <location>
        <begin position="572"/>
        <end position="594"/>
    </location>
</feature>
<feature type="region of interest" description="Disordered" evidence="6">
    <location>
        <begin position="704"/>
        <end position="738"/>
    </location>
</feature>
<feature type="compositionally biased region" description="Basic residues" evidence="6">
    <location>
        <begin position="712"/>
        <end position="724"/>
    </location>
</feature>
<feature type="region of interest" description="Disordered" evidence="6">
    <location>
        <begin position="84"/>
        <end position="114"/>
    </location>
</feature>
<dbReference type="GO" id="GO:0003729">
    <property type="term" value="F:mRNA binding"/>
    <property type="evidence" value="ECO:0000318"/>
    <property type="project" value="GO_Central"/>
</dbReference>
<dbReference type="Gramene" id="Pp3c24_5300V3.1">
    <property type="protein sequence ID" value="Pp3c24_5300V3.1"/>
    <property type="gene ID" value="Pp3c24_5300"/>
</dbReference>
<dbReference type="Pfam" id="PF00270">
    <property type="entry name" value="DEAD"/>
    <property type="match status" value="1"/>
</dbReference>
<dbReference type="InterPro" id="IPR011545">
    <property type="entry name" value="DEAD/DEAH_box_helicase_dom"/>
</dbReference>
<dbReference type="PROSITE" id="PS51194">
    <property type="entry name" value="HELICASE_CTER"/>
    <property type="match status" value="1"/>
</dbReference>
<accession>A0A2K1IFL7</accession>
<keyword evidence="11" id="KW-1185">Reference proteome</keyword>
<feature type="domain" description="Helicase ATP-binding" evidence="7">
    <location>
        <begin position="915"/>
        <end position="1092"/>
    </location>
</feature>
<name>A0A2K1IFL7_PHYPA</name>
<dbReference type="SMART" id="SM00490">
    <property type="entry name" value="HELICc"/>
    <property type="match status" value="1"/>
</dbReference>
<evidence type="ECO:0000259" key="7">
    <source>
        <dbReference type="PROSITE" id="PS51192"/>
    </source>
</evidence>
<dbReference type="GeneID" id="112276708"/>
<keyword evidence="4" id="KW-0347">Helicase</keyword>
<evidence type="ECO:0000259" key="8">
    <source>
        <dbReference type="PROSITE" id="PS51194"/>
    </source>
</evidence>
<evidence type="ECO:0000313" key="10">
    <source>
        <dbReference type="EnsemblPlants" id="Pp3c24_5300V3.1"/>
    </source>
</evidence>
<evidence type="ECO:0000256" key="4">
    <source>
        <dbReference type="ARBA" id="ARBA00022806"/>
    </source>
</evidence>
<feature type="region of interest" description="Disordered" evidence="6">
    <location>
        <begin position="164"/>
        <end position="188"/>
    </location>
</feature>
<dbReference type="GO" id="GO:0003724">
    <property type="term" value="F:RNA helicase activity"/>
    <property type="evidence" value="ECO:0000318"/>
    <property type="project" value="GO_Central"/>
</dbReference>
<evidence type="ECO:0000256" key="1">
    <source>
        <dbReference type="ARBA" id="ARBA00012552"/>
    </source>
</evidence>
<dbReference type="OrthoDB" id="10599999at2759"/>
<dbReference type="PANTHER" id="PTHR47958">
    <property type="entry name" value="ATP-DEPENDENT RNA HELICASE DBP3"/>
    <property type="match status" value="1"/>
</dbReference>
<dbReference type="Proteomes" id="UP000006727">
    <property type="component" value="Chromosome 24"/>
</dbReference>
<evidence type="ECO:0000313" key="11">
    <source>
        <dbReference type="Proteomes" id="UP000006727"/>
    </source>
</evidence>
<dbReference type="InterPro" id="IPR027417">
    <property type="entry name" value="P-loop_NTPase"/>
</dbReference>
<dbReference type="EnsemblPlants" id="Pp3c24_5300V3.2">
    <property type="protein sequence ID" value="Pp3c24_5300V3.2"/>
    <property type="gene ID" value="Pp3c24_5300"/>
</dbReference>
<protein>
    <recommendedName>
        <fullName evidence="1">RNA helicase</fullName>
        <ecNumber evidence="1">3.6.4.13</ecNumber>
    </recommendedName>
</protein>